<gene>
    <name evidence="3" type="ORF">CPJ18_23860</name>
    <name evidence="1" type="ORF">RMR22_25855</name>
    <name evidence="2" type="ORF">RMS29_26985</name>
</gene>
<keyword evidence="5" id="KW-1185">Reference proteome</keyword>
<reference evidence="3 4" key="1">
    <citation type="journal article" date="2018" name="Syst. Appl. Microbiol.">
        <title>Agrobacterium rosae sp. nov., isolated from galls on different agricultural crops.</title>
        <authorList>
            <person name="Kuzmanovic N."/>
            <person name="Pulawska J."/>
            <person name="Smalla K."/>
            <person name="Nesme X."/>
        </authorList>
    </citation>
    <scope>NUCLEOTIDE SEQUENCE [LARGE SCALE GENOMIC DNA]</scope>
    <source>
        <strain evidence="3 4">NCPPB 1650</strain>
    </source>
</reference>
<name>A0AAE5RTJ8_9HYPH</name>
<dbReference type="EMBL" id="JAVRAF010000025">
    <property type="protein sequence ID" value="MDX8305662.1"/>
    <property type="molecule type" value="Genomic_DNA"/>
</dbReference>
<evidence type="ECO:0000313" key="5">
    <source>
        <dbReference type="Proteomes" id="UP001277561"/>
    </source>
</evidence>
<protein>
    <submittedName>
        <fullName evidence="3">Oxidoreductase</fullName>
    </submittedName>
</protein>
<accession>A0AAE5RTJ8</accession>
<dbReference type="SUPFAM" id="SSF56524">
    <property type="entry name" value="Oxidoreductase molybdopterin-binding domain"/>
    <property type="match status" value="1"/>
</dbReference>
<reference evidence="1 5" key="2">
    <citation type="journal article" date="2023" name="Phytobiomes J">
        <title>Deciphering the key players within the bacterial microbiota associated with aerial crown gall tumors on rhododendron: Insights into the gallobiome.</title>
        <authorList>
            <person name="Kuzmanovic N."/>
            <person name="Nesme J."/>
            <person name="Wolf J."/>
            <person name="Neumann-Schaal M."/>
            <person name="Petersen J."/>
            <person name="Fernandez-Gnecco G."/>
            <person name="Sproeer C."/>
            <person name="Bunk B."/>
            <person name="Overmann J."/>
            <person name="Sorensen S.J."/>
            <person name="Idczak E."/>
            <person name="Smalla K."/>
        </authorList>
    </citation>
    <scope>NUCLEOTIDE SEQUENCE</scope>
    <source>
        <strain evidence="1">Rho-11.1</strain>
        <strain evidence="2">Rho-14.1</strain>
        <strain evidence="5">rho-14.1</strain>
    </source>
</reference>
<evidence type="ECO:0000313" key="2">
    <source>
        <dbReference type="EMBL" id="MDX8332847.1"/>
    </source>
</evidence>
<evidence type="ECO:0000313" key="1">
    <source>
        <dbReference type="EMBL" id="MDX8305662.1"/>
    </source>
</evidence>
<evidence type="ECO:0000313" key="4">
    <source>
        <dbReference type="Proteomes" id="UP000237447"/>
    </source>
</evidence>
<comment type="caution">
    <text evidence="3">The sequence shown here is derived from an EMBL/GenBank/DDBJ whole genome shotgun (WGS) entry which is preliminary data.</text>
</comment>
<dbReference type="AlphaFoldDB" id="A0AAE5RTJ8"/>
<proteinExistence type="predicted"/>
<dbReference type="GeneID" id="86882335"/>
<dbReference type="EMBL" id="NXEJ01000012">
    <property type="protein sequence ID" value="POO48998.1"/>
    <property type="molecule type" value="Genomic_DNA"/>
</dbReference>
<evidence type="ECO:0000313" key="3">
    <source>
        <dbReference type="EMBL" id="POO48998.1"/>
    </source>
</evidence>
<dbReference type="Proteomes" id="UP001277561">
    <property type="component" value="Unassembled WGS sequence"/>
</dbReference>
<dbReference type="InterPro" id="IPR036374">
    <property type="entry name" value="OxRdtase_Mopterin-bd_sf"/>
</dbReference>
<dbReference type="Proteomes" id="UP000237447">
    <property type="component" value="Unassembled WGS sequence"/>
</dbReference>
<sequence>MKIIHNLIKLLTIRDQQRLMDTGFVVEPRPPMQTRRQTLLILSALLVTTFPTTRDAYSADPILKINVMGSGQDTNVVLDLDAIDRMPRTSFSTTTPWHKGVTEFSGVSLKDLLATMKFSGKKLQIIALNDYEVEASVTELEAAGALLATRQDGIIMPVSDKGPIFIVFPFDSRPELQHQSYYSRAVWQVAEINIR</sequence>
<organism evidence="3 4">
    <name type="scientific">Agrobacterium rosae</name>
    <dbReference type="NCBI Taxonomy" id="1972867"/>
    <lineage>
        <taxon>Bacteria</taxon>
        <taxon>Pseudomonadati</taxon>
        <taxon>Pseudomonadota</taxon>
        <taxon>Alphaproteobacteria</taxon>
        <taxon>Hyphomicrobiales</taxon>
        <taxon>Rhizobiaceae</taxon>
        <taxon>Rhizobium/Agrobacterium group</taxon>
        <taxon>Agrobacterium</taxon>
    </lineage>
</organism>
<dbReference type="EMBL" id="JAVRAD010000025">
    <property type="protein sequence ID" value="MDX8332847.1"/>
    <property type="molecule type" value="Genomic_DNA"/>
</dbReference>
<dbReference type="RefSeq" id="WP_080803339.1">
    <property type="nucleotide sequence ID" value="NZ_CP192766.1"/>
</dbReference>